<evidence type="ECO:0000256" key="1">
    <source>
        <dbReference type="ARBA" id="ARBA00022679"/>
    </source>
</evidence>
<dbReference type="EMBL" id="CP039287">
    <property type="protein sequence ID" value="QCB99949.1"/>
    <property type="molecule type" value="Genomic_DNA"/>
</dbReference>
<dbReference type="SMART" id="SM00220">
    <property type="entry name" value="S_TKc"/>
    <property type="match status" value="1"/>
</dbReference>
<keyword evidence="2" id="KW-0547">Nucleotide-binding</keyword>
<evidence type="ECO:0000313" key="6">
    <source>
        <dbReference type="EMBL" id="CAJ92031.1"/>
    </source>
</evidence>
<accession>Q0KD90</accession>
<evidence type="ECO:0000259" key="5">
    <source>
        <dbReference type="PROSITE" id="PS50011"/>
    </source>
</evidence>
<dbReference type="CDD" id="cd14014">
    <property type="entry name" value="STKc_PknB_like"/>
    <property type="match status" value="1"/>
</dbReference>
<dbReference type="InterPro" id="IPR000719">
    <property type="entry name" value="Prot_kinase_dom"/>
</dbReference>
<dbReference type="SUPFAM" id="SSF56112">
    <property type="entry name" value="Protein kinase-like (PK-like)"/>
    <property type="match status" value="1"/>
</dbReference>
<dbReference type="Proteomes" id="UP000008210">
    <property type="component" value="Chromosome 1"/>
</dbReference>
<dbReference type="InterPro" id="IPR011009">
    <property type="entry name" value="Kinase-like_dom_sf"/>
</dbReference>
<dbReference type="PATRIC" id="fig|381666.6.peg.1258"/>
<keyword evidence="3 7" id="KW-0418">Kinase</keyword>
<organism evidence="6 8">
    <name type="scientific">Cupriavidus necator (strain ATCC 17699 / DSM 428 / KCTC 22496 / NCIMB 10442 / H16 / Stanier 337)</name>
    <name type="common">Ralstonia eutropha</name>
    <dbReference type="NCBI Taxonomy" id="381666"/>
    <lineage>
        <taxon>Bacteria</taxon>
        <taxon>Pseudomonadati</taxon>
        <taxon>Pseudomonadota</taxon>
        <taxon>Betaproteobacteria</taxon>
        <taxon>Burkholderiales</taxon>
        <taxon>Burkholderiaceae</taxon>
        <taxon>Cupriavidus</taxon>
    </lineage>
</organism>
<keyword evidence="4" id="KW-0067">ATP-binding</keyword>
<dbReference type="EMBL" id="AM260479">
    <property type="protein sequence ID" value="CAJ92031.1"/>
    <property type="molecule type" value="Genomic_DNA"/>
</dbReference>
<dbReference type="Proteomes" id="UP000296079">
    <property type="component" value="Chromosome 1"/>
</dbReference>
<dbReference type="PANTHER" id="PTHR43289">
    <property type="entry name" value="MITOGEN-ACTIVATED PROTEIN KINASE KINASE KINASE 20-RELATED"/>
    <property type="match status" value="1"/>
</dbReference>
<dbReference type="HOGENOM" id="CLU_000288_63_44_4"/>
<name>Q0KD90_CUPNH</name>
<evidence type="ECO:0000256" key="2">
    <source>
        <dbReference type="ARBA" id="ARBA00022741"/>
    </source>
</evidence>
<dbReference type="PANTHER" id="PTHR43289:SF34">
    <property type="entry name" value="SERINE_THREONINE-PROTEIN KINASE YBDM-RELATED"/>
    <property type="match status" value="1"/>
</dbReference>
<reference evidence="7 9" key="2">
    <citation type="submission" date="2019-04" db="EMBL/GenBank/DDBJ databases">
        <title>Long-read de novo sequencing of Cupriavidus necator H16.</title>
        <authorList>
            <person name="Little G.T."/>
            <person name="Ehsaan M."/>
            <person name="Arenas-Lopez C."/>
            <person name="Jawed K."/>
            <person name="Winzer K."/>
            <person name="Kovacs K."/>
            <person name="Malys N."/>
            <person name="Minton N.P."/>
        </authorList>
    </citation>
    <scope>NUCLEOTIDE SEQUENCE [LARGE SCALE GENOMIC DNA]</scope>
    <source>
        <strain evidence="7 9">H16</strain>
    </source>
</reference>
<dbReference type="OrthoDB" id="8971233at2"/>
<evidence type="ECO:0000256" key="3">
    <source>
        <dbReference type="ARBA" id="ARBA00022777"/>
    </source>
</evidence>
<dbReference type="STRING" id="381666.H16_A0884"/>
<keyword evidence="8" id="KW-1185">Reference proteome</keyword>
<evidence type="ECO:0000256" key="4">
    <source>
        <dbReference type="ARBA" id="ARBA00022840"/>
    </source>
</evidence>
<keyword evidence="1" id="KW-0808">Transferase</keyword>
<dbReference type="RefSeq" id="WP_011614775.1">
    <property type="nucleotide sequence ID" value="NC_008313.1"/>
</dbReference>
<dbReference type="KEGG" id="reh:H16_A0884"/>
<dbReference type="Pfam" id="PF00069">
    <property type="entry name" value="Pkinase"/>
    <property type="match status" value="1"/>
</dbReference>
<dbReference type="AlphaFoldDB" id="Q0KD90"/>
<dbReference type="eggNOG" id="COG0515">
    <property type="taxonomic scope" value="Bacteria"/>
</dbReference>
<reference evidence="6 8" key="1">
    <citation type="journal article" date="2006" name="Nat. Biotechnol.">
        <title>Genome sequence of the bioplastic-producing 'Knallgas' bacterium Ralstonia eutropha H16.</title>
        <authorList>
            <person name="Pohlmann A."/>
            <person name="Fricke W.F."/>
            <person name="Reinecke F."/>
            <person name="Kusian B."/>
            <person name="Liesegang H."/>
            <person name="Cramm R."/>
            <person name="Eitinger T."/>
            <person name="Ewering C."/>
            <person name="Potter M."/>
            <person name="Schwartz E."/>
            <person name="Strittmatter A."/>
            <person name="Voss I."/>
            <person name="Gottschalk G."/>
            <person name="Steinbuechel A."/>
            <person name="Friedrich B."/>
            <person name="Bowien B."/>
        </authorList>
    </citation>
    <scope>NUCLEOTIDE SEQUENCE [LARGE SCALE GENOMIC DNA]</scope>
    <source>
        <strain evidence="8">ATCC 17699 / DSM 428 / KCTC 22496 / NCIMB 10442 / H16 / Stanier 337</strain>
        <strain evidence="6">H16</strain>
    </source>
</reference>
<proteinExistence type="predicted"/>
<keyword evidence="7" id="KW-0723">Serine/threonine-protein kinase</keyword>
<dbReference type="PROSITE" id="PS00108">
    <property type="entry name" value="PROTEIN_KINASE_ST"/>
    <property type="match status" value="1"/>
</dbReference>
<feature type="domain" description="Protein kinase" evidence="5">
    <location>
        <begin position="15"/>
        <end position="281"/>
    </location>
</feature>
<dbReference type="GO" id="GO:0005524">
    <property type="term" value="F:ATP binding"/>
    <property type="evidence" value="ECO:0007669"/>
    <property type="project" value="UniProtKB-KW"/>
</dbReference>
<dbReference type="PROSITE" id="PS50011">
    <property type="entry name" value="PROTEIN_KINASE_DOM"/>
    <property type="match status" value="1"/>
</dbReference>
<sequence>MHAPLTDLPAEFQRFQNLHFIASGGQKIVFRGTCPQHGAIVLKVFNPGTDMARFERELSAVQRIQCPLTPTILESGMTRQGGQPIPYVVESFIPGASIQQHLDAGSLQDPNVVRLATDILQVLTLTEQRGIVHRDIKPANLLLHADTGAIWLLDFGIARHLDRTALTVGPIGPCTAGFAPPEQFNALAAEVDVRSDLFALGVTLHTCIEGRNFYCEGARDHVEVFQRVQSVPLPRLTREPCGVAGFADLVMALTQIRRSHRPHSAAEARDWLAELLVQYQA</sequence>
<protein>
    <submittedName>
        <fullName evidence="7">Serine/threonine protein kinase</fullName>
    </submittedName>
</protein>
<evidence type="ECO:0000313" key="7">
    <source>
        <dbReference type="EMBL" id="QCB99949.1"/>
    </source>
</evidence>
<dbReference type="InterPro" id="IPR008271">
    <property type="entry name" value="Ser/Thr_kinase_AS"/>
</dbReference>
<evidence type="ECO:0000313" key="9">
    <source>
        <dbReference type="Proteomes" id="UP000296079"/>
    </source>
</evidence>
<evidence type="ECO:0000313" key="8">
    <source>
        <dbReference type="Proteomes" id="UP000008210"/>
    </source>
</evidence>
<dbReference type="GO" id="GO:0004674">
    <property type="term" value="F:protein serine/threonine kinase activity"/>
    <property type="evidence" value="ECO:0007669"/>
    <property type="project" value="UniProtKB-KW"/>
</dbReference>
<gene>
    <name evidence="6" type="ordered locus">H16_A0884</name>
    <name evidence="7" type="ORF">E6A55_04480</name>
</gene>
<dbReference type="Gene3D" id="1.10.510.10">
    <property type="entry name" value="Transferase(Phosphotransferase) domain 1"/>
    <property type="match status" value="1"/>
</dbReference>